<dbReference type="InParanoid" id="A0A1C7MUU9"/>
<dbReference type="Proteomes" id="UP000093000">
    <property type="component" value="Unassembled WGS sequence"/>
</dbReference>
<sequence length="285" mass="32824">MDSTKADLLLKNYFDLCLSDDIEPTFAHFIQTSFQSIRPLLISDHVDNFSDWLSSFKRYAQKNGFSKIKKGPALKAWETYVVFKEPRSIKRSHNTANVVEVLESFKLRKQKENCFVFEEYDVGKAMNDFAQQSMISFIKEHNNASRFRDDMNKWLAIHSIIKLNKHVDADLIDVYKSTKVEGLCKSFKKKFVGKPACLSSSIKVEILDLLTEFQDDEDFKKLKSELCKIVCREDGAVSRTIESLSVLVNKMTSKKKDIGEKKTENILEAVWGCIFKVTKDHDPHG</sequence>
<proteinExistence type="predicted"/>
<reference evidence="1 2" key="1">
    <citation type="submission" date="2016-03" db="EMBL/GenBank/DDBJ databases">
        <title>Choanephora cucurbitarum.</title>
        <authorList>
            <person name="Min B."/>
            <person name="Park H."/>
            <person name="Park J.-H."/>
            <person name="Shin H.-D."/>
            <person name="Choi I.-G."/>
        </authorList>
    </citation>
    <scope>NUCLEOTIDE SEQUENCE [LARGE SCALE GENOMIC DNA]</scope>
    <source>
        <strain evidence="1 2">KUS-F28377</strain>
    </source>
</reference>
<evidence type="ECO:0000313" key="2">
    <source>
        <dbReference type="Proteomes" id="UP000093000"/>
    </source>
</evidence>
<comment type="caution">
    <text evidence="1">The sequence shown here is derived from an EMBL/GenBank/DDBJ whole genome shotgun (WGS) entry which is preliminary data.</text>
</comment>
<dbReference type="OrthoDB" id="2296942at2759"/>
<feature type="non-terminal residue" evidence="1">
    <location>
        <position position="285"/>
    </location>
</feature>
<keyword evidence="2" id="KW-1185">Reference proteome</keyword>
<evidence type="ECO:0000313" key="1">
    <source>
        <dbReference type="EMBL" id="OBZ80641.1"/>
    </source>
</evidence>
<accession>A0A1C7MUU9</accession>
<dbReference type="AlphaFoldDB" id="A0A1C7MUU9"/>
<protein>
    <submittedName>
        <fullName evidence="1">Uncharacterized protein</fullName>
    </submittedName>
</protein>
<dbReference type="EMBL" id="LUGH01001897">
    <property type="protein sequence ID" value="OBZ80641.1"/>
    <property type="molecule type" value="Genomic_DNA"/>
</dbReference>
<gene>
    <name evidence="1" type="ORF">A0J61_11310</name>
</gene>
<organism evidence="1 2">
    <name type="scientific">Choanephora cucurbitarum</name>
    <dbReference type="NCBI Taxonomy" id="101091"/>
    <lineage>
        <taxon>Eukaryota</taxon>
        <taxon>Fungi</taxon>
        <taxon>Fungi incertae sedis</taxon>
        <taxon>Mucoromycota</taxon>
        <taxon>Mucoromycotina</taxon>
        <taxon>Mucoromycetes</taxon>
        <taxon>Mucorales</taxon>
        <taxon>Mucorineae</taxon>
        <taxon>Choanephoraceae</taxon>
        <taxon>Choanephoroideae</taxon>
        <taxon>Choanephora</taxon>
    </lineage>
</organism>
<name>A0A1C7MUU9_9FUNG</name>